<feature type="compositionally biased region" description="Low complexity" evidence="1">
    <location>
        <begin position="387"/>
        <end position="396"/>
    </location>
</feature>
<sequence>MLIFLQEIGLQLFLWLLQLVDGLMDLFSAMTGIATVNYHGQQVNLIEFIVGDSAIGTVFWCIFITAVGLTCIFAIAGLIKNMISGNRGVATVVGKFFLALLGTMAMLAVVILGILIANGSLQLLARIFQVENTTKLSNAIFNACVGDWLNGYSAGDVDVTSLTVREILGGYDTALFGIWPTSWKGNGMVDPNTFLYLPSLVAGIALCVALVIAVLNLAKRVYEIVFAYFTMPIAMSTLPLDDGARFKNWRELFVSKLILAYGAVFAVNIFALILPLINVVHLDGVNSFGNAMFTIFMIVGGAMLIPAGQTLFARLFGQADDMRAGGGWLRSAFYGGRIASAMTVGLAAKGIKAIASRKKGDSGNGNSSGDSGDGSSGGDESDKYSDGGESASAPDGGSEEGGESS</sequence>
<dbReference type="EMBL" id="DXEW01000020">
    <property type="protein sequence ID" value="HIX50359.1"/>
    <property type="molecule type" value="Genomic_DNA"/>
</dbReference>
<feature type="region of interest" description="Disordered" evidence="1">
    <location>
        <begin position="356"/>
        <end position="405"/>
    </location>
</feature>
<feature type="transmembrane region" description="Helical" evidence="2">
    <location>
        <begin position="221"/>
        <end position="238"/>
    </location>
</feature>
<keyword evidence="2" id="KW-0812">Transmembrane</keyword>
<feature type="transmembrane region" description="Helical" evidence="2">
    <location>
        <begin position="258"/>
        <end position="280"/>
    </location>
</feature>
<feature type="transmembrane region" description="Helical" evidence="2">
    <location>
        <begin position="54"/>
        <end position="76"/>
    </location>
</feature>
<evidence type="ECO:0000313" key="4">
    <source>
        <dbReference type="Proteomes" id="UP000886847"/>
    </source>
</evidence>
<feature type="transmembrane region" description="Helical" evidence="2">
    <location>
        <begin position="96"/>
        <end position="117"/>
    </location>
</feature>
<evidence type="ECO:0000256" key="2">
    <source>
        <dbReference type="SAM" id="Phobius"/>
    </source>
</evidence>
<gene>
    <name evidence="3" type="ORF">H9851_03655</name>
</gene>
<protein>
    <submittedName>
        <fullName evidence="3">Uncharacterized protein</fullName>
    </submittedName>
</protein>
<proteinExistence type="predicted"/>
<keyword evidence="2" id="KW-1133">Transmembrane helix</keyword>
<evidence type="ECO:0000313" key="3">
    <source>
        <dbReference type="EMBL" id="HIX50359.1"/>
    </source>
</evidence>
<evidence type="ECO:0000256" key="1">
    <source>
        <dbReference type="SAM" id="MobiDB-lite"/>
    </source>
</evidence>
<reference evidence="3" key="1">
    <citation type="journal article" date="2021" name="PeerJ">
        <title>Extensive microbial diversity within the chicken gut microbiome revealed by metagenomics and culture.</title>
        <authorList>
            <person name="Gilroy R."/>
            <person name="Ravi A."/>
            <person name="Getino M."/>
            <person name="Pursley I."/>
            <person name="Horton D.L."/>
            <person name="Alikhan N.F."/>
            <person name="Baker D."/>
            <person name="Gharbi K."/>
            <person name="Hall N."/>
            <person name="Watson M."/>
            <person name="Adriaenssens E.M."/>
            <person name="Foster-Nyarko E."/>
            <person name="Jarju S."/>
            <person name="Secka A."/>
            <person name="Antonio M."/>
            <person name="Oren A."/>
            <person name="Chaudhuri R.R."/>
            <person name="La Ragione R."/>
            <person name="Hildebrand F."/>
            <person name="Pallen M.J."/>
        </authorList>
    </citation>
    <scope>NUCLEOTIDE SEQUENCE</scope>
    <source>
        <strain evidence="3">2189</strain>
    </source>
</reference>
<accession>A0A9D1W0W3</accession>
<organism evidence="3 4">
    <name type="scientific">Candidatus Borkfalkia faecavium</name>
    <dbReference type="NCBI Taxonomy" id="2838508"/>
    <lineage>
        <taxon>Bacteria</taxon>
        <taxon>Bacillati</taxon>
        <taxon>Bacillota</taxon>
        <taxon>Clostridia</taxon>
        <taxon>Christensenellales</taxon>
        <taxon>Christensenellaceae</taxon>
        <taxon>Candidatus Borkfalkia</taxon>
    </lineage>
</organism>
<feature type="transmembrane region" description="Helical" evidence="2">
    <location>
        <begin position="194"/>
        <end position="214"/>
    </location>
</feature>
<reference evidence="3" key="2">
    <citation type="submission" date="2021-04" db="EMBL/GenBank/DDBJ databases">
        <authorList>
            <person name="Gilroy R."/>
        </authorList>
    </citation>
    <scope>NUCLEOTIDE SEQUENCE</scope>
    <source>
        <strain evidence="3">2189</strain>
    </source>
</reference>
<comment type="caution">
    <text evidence="3">The sequence shown here is derived from an EMBL/GenBank/DDBJ whole genome shotgun (WGS) entry which is preliminary data.</text>
</comment>
<dbReference type="Proteomes" id="UP000886847">
    <property type="component" value="Unassembled WGS sequence"/>
</dbReference>
<dbReference type="NCBIfam" id="NF045848">
    <property type="entry name" value="MMCAP2_0566_fam"/>
    <property type="match status" value="1"/>
</dbReference>
<feature type="transmembrane region" description="Helical" evidence="2">
    <location>
        <begin position="12"/>
        <end position="34"/>
    </location>
</feature>
<feature type="transmembrane region" description="Helical" evidence="2">
    <location>
        <begin position="292"/>
        <end position="312"/>
    </location>
</feature>
<dbReference type="AlphaFoldDB" id="A0A9D1W0W3"/>
<dbReference type="NCBIfam" id="NF045889">
    <property type="entry name" value="ICE_Mbov_0396_TM"/>
    <property type="match status" value="1"/>
</dbReference>
<keyword evidence="2" id="KW-0472">Membrane</keyword>
<name>A0A9D1W0W3_9FIRM</name>